<gene>
    <name evidence="1" type="ORF">OZSIB_4077</name>
</gene>
<keyword evidence="1" id="KW-0418">Kinase</keyword>
<reference evidence="1 2" key="1">
    <citation type="submission" date="2018-05" db="EMBL/GenBank/DDBJ databases">
        <title>A metagenomic window into the 2 km-deep terrestrial subsurface aquifer revealed taxonomically and functionally diverse microbial community comprising novel uncultured bacterial lineages.</title>
        <authorList>
            <person name="Kadnikov V.V."/>
            <person name="Mardanov A.V."/>
            <person name="Beletsky A.V."/>
            <person name="Banks D."/>
            <person name="Pimenov N.V."/>
            <person name="Frank Y.A."/>
            <person name="Karnachuk O.V."/>
            <person name="Ravin N.V."/>
        </authorList>
    </citation>
    <scope>NUCLEOTIDE SEQUENCE [LARGE SCALE GENOMIC DNA]</scope>
    <source>
        <strain evidence="1">BY5</strain>
    </source>
</reference>
<evidence type="ECO:0000313" key="1">
    <source>
        <dbReference type="EMBL" id="RCK79605.1"/>
    </source>
</evidence>
<dbReference type="Gene3D" id="2.130.10.10">
    <property type="entry name" value="YVTN repeat-like/Quinoprotein amine dehydrogenase"/>
    <property type="match status" value="1"/>
</dbReference>
<dbReference type="EMBL" id="QOQW01000011">
    <property type="protein sequence ID" value="RCK79605.1"/>
    <property type="molecule type" value="Genomic_DNA"/>
</dbReference>
<dbReference type="Pfam" id="PF07494">
    <property type="entry name" value="Reg_prop"/>
    <property type="match status" value="2"/>
</dbReference>
<accession>A0A367ZN98</accession>
<dbReference type="InterPro" id="IPR011110">
    <property type="entry name" value="Reg_prop"/>
</dbReference>
<proteinExistence type="predicted"/>
<organism evidence="1 2">
    <name type="scientific">Candidatus Ozemobacter sibiricus</name>
    <dbReference type="NCBI Taxonomy" id="2268124"/>
    <lineage>
        <taxon>Bacteria</taxon>
        <taxon>Candidatus Ozemobacteria</taxon>
        <taxon>Candidatus Ozemobacterales</taxon>
        <taxon>Candidatus Ozemobacteraceae</taxon>
        <taxon>Candidatus Ozemobacter</taxon>
    </lineage>
</organism>
<protein>
    <submittedName>
        <fullName evidence="1">Two-component system sensor histidine kinase/response regulator, hybrid ('one-component system')</fullName>
    </submittedName>
</protein>
<dbReference type="InterPro" id="IPR015943">
    <property type="entry name" value="WD40/YVTN_repeat-like_dom_sf"/>
</dbReference>
<dbReference type="GO" id="GO:0016301">
    <property type="term" value="F:kinase activity"/>
    <property type="evidence" value="ECO:0007669"/>
    <property type="project" value="UniProtKB-KW"/>
</dbReference>
<sequence length="214" mass="23787">MNGQSRWFLLFVILSLISIFFYPATSYAAQSWMKYFRKDTLLNTYMRAYAVSGDLLYVGTYGDGLVIYSGDSTRNVNTKNSRSSPEVRDGLVCDNITAMCLDERNGRLWIGTIEGLSSCALDATDWKTYTTRDGLPNDVIRDIAVDANGLVWVGTPSGVGVYDGQTWKVYDANNGLYENSVHSITVQGDTVWVASVGGAVSRFKDGTWKLFMRN</sequence>
<evidence type="ECO:0000313" key="2">
    <source>
        <dbReference type="Proteomes" id="UP000252355"/>
    </source>
</evidence>
<dbReference type="AlphaFoldDB" id="A0A367ZN98"/>
<comment type="caution">
    <text evidence="1">The sequence shown here is derived from an EMBL/GenBank/DDBJ whole genome shotgun (WGS) entry which is preliminary data.</text>
</comment>
<dbReference type="SUPFAM" id="SSF63829">
    <property type="entry name" value="Calcium-dependent phosphotriesterase"/>
    <property type="match status" value="1"/>
</dbReference>
<name>A0A367ZN98_9BACT</name>
<keyword evidence="1" id="KW-0808">Transferase</keyword>
<dbReference type="Proteomes" id="UP000252355">
    <property type="component" value="Unassembled WGS sequence"/>
</dbReference>